<protein>
    <submittedName>
        <fullName evidence="1">Uncharacterized protein</fullName>
    </submittedName>
</protein>
<comment type="caution">
    <text evidence="1">The sequence shown here is derived from an EMBL/GenBank/DDBJ whole genome shotgun (WGS) entry which is preliminary data.</text>
</comment>
<proteinExistence type="predicted"/>
<evidence type="ECO:0000313" key="1">
    <source>
        <dbReference type="EMBL" id="KKK50545.1"/>
    </source>
</evidence>
<name>A0A0F8WQD6_9ZZZZ</name>
<gene>
    <name evidence="1" type="ORF">LCGC14_3123970</name>
</gene>
<dbReference type="EMBL" id="LAZR01067969">
    <property type="protein sequence ID" value="KKK50545.1"/>
    <property type="molecule type" value="Genomic_DNA"/>
</dbReference>
<sequence>MSERWGPMEEVELIEYLEASPKLQY</sequence>
<accession>A0A0F8WQD6</accession>
<organism evidence="1">
    <name type="scientific">marine sediment metagenome</name>
    <dbReference type="NCBI Taxonomy" id="412755"/>
    <lineage>
        <taxon>unclassified sequences</taxon>
        <taxon>metagenomes</taxon>
        <taxon>ecological metagenomes</taxon>
    </lineage>
</organism>
<feature type="non-terminal residue" evidence="1">
    <location>
        <position position="25"/>
    </location>
</feature>
<reference evidence="1" key="1">
    <citation type="journal article" date="2015" name="Nature">
        <title>Complex archaea that bridge the gap between prokaryotes and eukaryotes.</title>
        <authorList>
            <person name="Spang A."/>
            <person name="Saw J.H."/>
            <person name="Jorgensen S.L."/>
            <person name="Zaremba-Niedzwiedzka K."/>
            <person name="Martijn J."/>
            <person name="Lind A.E."/>
            <person name="van Eijk R."/>
            <person name="Schleper C."/>
            <person name="Guy L."/>
            <person name="Ettema T.J."/>
        </authorList>
    </citation>
    <scope>NUCLEOTIDE SEQUENCE</scope>
</reference>
<dbReference type="AlphaFoldDB" id="A0A0F8WQD6"/>